<protein>
    <submittedName>
        <fullName evidence="1">Uncharacterized protein</fullName>
    </submittedName>
</protein>
<keyword evidence="2" id="KW-1185">Reference proteome</keyword>
<dbReference type="EMBL" id="SJDL01000052">
    <property type="protein sequence ID" value="TBW48115.1"/>
    <property type="molecule type" value="Genomic_DNA"/>
</dbReference>
<dbReference type="RefSeq" id="WP_131483968.1">
    <property type="nucleotide sequence ID" value="NZ_SJDL01000052.1"/>
</dbReference>
<name>A0ABY1ZER6_9GAMM</name>
<dbReference type="Proteomes" id="UP000313645">
    <property type="component" value="Unassembled WGS sequence"/>
</dbReference>
<proteinExistence type="predicted"/>
<organism evidence="1 2">
    <name type="scientific">Marinobacter halodurans</name>
    <dbReference type="NCBI Taxonomy" id="2528979"/>
    <lineage>
        <taxon>Bacteria</taxon>
        <taxon>Pseudomonadati</taxon>
        <taxon>Pseudomonadota</taxon>
        <taxon>Gammaproteobacteria</taxon>
        <taxon>Pseudomonadales</taxon>
        <taxon>Marinobacteraceae</taxon>
        <taxon>Marinobacter</taxon>
    </lineage>
</organism>
<accession>A0ABY1ZER6</accession>
<sequence>MTNATSLNEADLQAHLDAIDSAGTLAEQKTQVLDYYRYLAAHGHWYGNLGMAAASGGIEGPAGAAFAGRLANNYMIKIAERE</sequence>
<gene>
    <name evidence="1" type="ORF">EZI54_21650</name>
</gene>
<reference evidence="1 2" key="1">
    <citation type="submission" date="2019-02" db="EMBL/GenBank/DDBJ databases">
        <title>Marinobacter halodurans sp. nov., a marine bacterium isolated from sea tidal flat.</title>
        <authorList>
            <person name="Yoo Y."/>
            <person name="Lee D.W."/>
            <person name="Kim B.S."/>
            <person name="Kim J.-J."/>
        </authorList>
    </citation>
    <scope>NUCLEOTIDE SEQUENCE [LARGE SCALE GENOMIC DNA]</scope>
    <source>
        <strain evidence="1 2">YJ-S3-2</strain>
    </source>
</reference>
<evidence type="ECO:0000313" key="1">
    <source>
        <dbReference type="EMBL" id="TBW48115.1"/>
    </source>
</evidence>
<evidence type="ECO:0000313" key="2">
    <source>
        <dbReference type="Proteomes" id="UP000313645"/>
    </source>
</evidence>
<comment type="caution">
    <text evidence="1">The sequence shown here is derived from an EMBL/GenBank/DDBJ whole genome shotgun (WGS) entry which is preliminary data.</text>
</comment>